<proteinExistence type="predicted"/>
<gene>
    <name evidence="1" type="ORF">SAMN04487948_11936</name>
</gene>
<protein>
    <submittedName>
        <fullName evidence="1">Uncharacterized protein</fullName>
    </submittedName>
</protein>
<dbReference type="RefSeq" id="WP_170864894.1">
    <property type="nucleotide sequence ID" value="NZ_FODV01000019.1"/>
</dbReference>
<accession>A0A1H8VSV0</accession>
<sequence>MASRIKRIARGIDNITRAVENDWGAVTKAFILVVLVVTTSRYARCLR</sequence>
<dbReference type="EMBL" id="FODV01000019">
    <property type="protein sequence ID" value="SEP18363.1"/>
    <property type="molecule type" value="Genomic_DNA"/>
</dbReference>
<evidence type="ECO:0000313" key="1">
    <source>
        <dbReference type="EMBL" id="SEP18363.1"/>
    </source>
</evidence>
<keyword evidence="2" id="KW-1185">Reference proteome</keyword>
<reference evidence="2" key="1">
    <citation type="submission" date="2016-10" db="EMBL/GenBank/DDBJ databases">
        <authorList>
            <person name="Varghese N."/>
            <person name="Submissions S."/>
        </authorList>
    </citation>
    <scope>NUCLEOTIDE SEQUENCE [LARGE SCALE GENOMIC DNA]</scope>
    <source>
        <strain evidence="2">CGMCC 1.10121</strain>
    </source>
</reference>
<name>A0A1H8VSV0_9EURY</name>
<dbReference type="Proteomes" id="UP000199126">
    <property type="component" value="Unassembled WGS sequence"/>
</dbReference>
<evidence type="ECO:0000313" key="2">
    <source>
        <dbReference type="Proteomes" id="UP000199126"/>
    </source>
</evidence>
<organism evidence="1 2">
    <name type="scientific">Halogranum amylolyticum</name>
    <dbReference type="NCBI Taxonomy" id="660520"/>
    <lineage>
        <taxon>Archaea</taxon>
        <taxon>Methanobacteriati</taxon>
        <taxon>Methanobacteriota</taxon>
        <taxon>Stenosarchaea group</taxon>
        <taxon>Halobacteria</taxon>
        <taxon>Halobacteriales</taxon>
        <taxon>Haloferacaceae</taxon>
    </lineage>
</organism>
<dbReference type="AlphaFoldDB" id="A0A1H8VSV0"/>